<keyword evidence="3" id="KW-1003">Cell membrane</keyword>
<keyword evidence="2 7" id="KW-0813">Transport</keyword>
<dbReference type="Gene3D" id="1.10.3720.10">
    <property type="entry name" value="MetI-like"/>
    <property type="match status" value="1"/>
</dbReference>
<dbReference type="InterPro" id="IPR050809">
    <property type="entry name" value="UgpAE/MalFG_permease"/>
</dbReference>
<dbReference type="SUPFAM" id="SSF161098">
    <property type="entry name" value="MetI-like"/>
    <property type="match status" value="1"/>
</dbReference>
<comment type="subcellular location">
    <subcellularLocation>
        <location evidence="1 7">Cell membrane</location>
        <topology evidence="1 7">Multi-pass membrane protein</topology>
    </subcellularLocation>
</comment>
<dbReference type="PANTHER" id="PTHR43227:SF11">
    <property type="entry name" value="BLL4140 PROTEIN"/>
    <property type="match status" value="1"/>
</dbReference>
<feature type="transmembrane region" description="Helical" evidence="7">
    <location>
        <begin position="12"/>
        <end position="36"/>
    </location>
</feature>
<protein>
    <submittedName>
        <fullName evidence="9">ABC transporter permease subunit</fullName>
    </submittedName>
</protein>
<evidence type="ECO:0000256" key="6">
    <source>
        <dbReference type="ARBA" id="ARBA00023136"/>
    </source>
</evidence>
<keyword evidence="10" id="KW-1185">Reference proteome</keyword>
<evidence type="ECO:0000256" key="1">
    <source>
        <dbReference type="ARBA" id="ARBA00004651"/>
    </source>
</evidence>
<evidence type="ECO:0000259" key="8">
    <source>
        <dbReference type="PROSITE" id="PS50928"/>
    </source>
</evidence>
<keyword evidence="6 7" id="KW-0472">Membrane</keyword>
<dbReference type="InterPro" id="IPR000515">
    <property type="entry name" value="MetI-like"/>
</dbReference>
<dbReference type="CDD" id="cd06261">
    <property type="entry name" value="TM_PBP2"/>
    <property type="match status" value="1"/>
</dbReference>
<keyword evidence="5 7" id="KW-1133">Transmembrane helix</keyword>
<evidence type="ECO:0000313" key="9">
    <source>
        <dbReference type="EMBL" id="MEQ4486356.1"/>
    </source>
</evidence>
<proteinExistence type="inferred from homology"/>
<name>A0ABV1L3F9_9BACL</name>
<dbReference type="Pfam" id="PF00528">
    <property type="entry name" value="BPD_transp_1"/>
    <property type="match status" value="1"/>
</dbReference>
<dbReference type="Proteomes" id="UP001493487">
    <property type="component" value="Unassembled WGS sequence"/>
</dbReference>
<evidence type="ECO:0000256" key="7">
    <source>
        <dbReference type="RuleBase" id="RU363032"/>
    </source>
</evidence>
<feature type="transmembrane region" description="Helical" evidence="7">
    <location>
        <begin position="262"/>
        <end position="287"/>
    </location>
</feature>
<evidence type="ECO:0000256" key="5">
    <source>
        <dbReference type="ARBA" id="ARBA00022989"/>
    </source>
</evidence>
<evidence type="ECO:0000313" key="10">
    <source>
        <dbReference type="Proteomes" id="UP001493487"/>
    </source>
</evidence>
<feature type="domain" description="ABC transmembrane type-1" evidence="8">
    <location>
        <begin position="69"/>
        <end position="283"/>
    </location>
</feature>
<evidence type="ECO:0000256" key="2">
    <source>
        <dbReference type="ARBA" id="ARBA00022448"/>
    </source>
</evidence>
<organism evidence="9 10">
    <name type="scientific">Cohnella silvisoli</name>
    <dbReference type="NCBI Taxonomy" id="2873699"/>
    <lineage>
        <taxon>Bacteria</taxon>
        <taxon>Bacillati</taxon>
        <taxon>Bacillota</taxon>
        <taxon>Bacilli</taxon>
        <taxon>Bacillales</taxon>
        <taxon>Paenibacillaceae</taxon>
        <taxon>Cohnella</taxon>
    </lineage>
</organism>
<comment type="similarity">
    <text evidence="7">Belongs to the binding-protein-dependent transport system permease family.</text>
</comment>
<keyword evidence="4 7" id="KW-0812">Transmembrane</keyword>
<feature type="transmembrane region" description="Helical" evidence="7">
    <location>
        <begin position="106"/>
        <end position="128"/>
    </location>
</feature>
<feature type="transmembrane region" description="Helical" evidence="7">
    <location>
        <begin position="68"/>
        <end position="94"/>
    </location>
</feature>
<dbReference type="PROSITE" id="PS50928">
    <property type="entry name" value="ABC_TM1"/>
    <property type="match status" value="1"/>
</dbReference>
<dbReference type="InterPro" id="IPR035906">
    <property type="entry name" value="MetI-like_sf"/>
</dbReference>
<dbReference type="RefSeq" id="WP_232189447.1">
    <property type="nucleotide sequence ID" value="NZ_JAIOAP010000020.1"/>
</dbReference>
<accession>A0ABV1L3F9</accession>
<comment type="caution">
    <text evidence="9">The sequence shown here is derived from an EMBL/GenBank/DDBJ whole genome shotgun (WGS) entry which is preliminary data.</text>
</comment>
<evidence type="ECO:0000256" key="4">
    <source>
        <dbReference type="ARBA" id="ARBA00022692"/>
    </source>
</evidence>
<feature type="transmembrane region" description="Helical" evidence="7">
    <location>
        <begin position="202"/>
        <end position="226"/>
    </location>
</feature>
<dbReference type="EMBL" id="JASKHM010000021">
    <property type="protein sequence ID" value="MEQ4486356.1"/>
    <property type="molecule type" value="Genomic_DNA"/>
</dbReference>
<gene>
    <name evidence="9" type="ORF">QJS35_28690</name>
</gene>
<feature type="transmembrane region" description="Helical" evidence="7">
    <location>
        <begin position="134"/>
        <end position="156"/>
    </location>
</feature>
<evidence type="ECO:0000256" key="3">
    <source>
        <dbReference type="ARBA" id="ARBA00022475"/>
    </source>
</evidence>
<sequence>MRNRSESLIYHLMLLPGMLVLFLFSIIPMAGIVIAFQKFVPAKGVLHSAWVGMDNLAFMFQIPDSRQVFLNTIIIAAMKVVAGLAVPIIFALVLNELRSSWFKRTIQTIVYIPHFISWVILAGIITNLFSLDGIVNQLLSLFGVDPVMFLASNFWFRPILIGTDVWKEFGFGTIVYLAAIAGINPNLYEAAVIDGAGRFKQLMYITLPGVVPTIILLSTLSLGNILNAGFDQIFNLYNPLVYESSDIVDTYVFRVGLVEMQYGLATAVGLLKSIVAFLLIIISYMLARKLSNYRIF</sequence>
<dbReference type="PANTHER" id="PTHR43227">
    <property type="entry name" value="BLL4140 PROTEIN"/>
    <property type="match status" value="1"/>
</dbReference>
<reference evidence="9 10" key="1">
    <citation type="journal article" date="2023" name="Genome Announc.">
        <title>Pan-Genome Analyses of the Genus Cohnella and Proposal of the Novel Species Cohnella silvisoli sp. nov., Isolated from Forest Soil.</title>
        <authorList>
            <person name="Wang C."/>
            <person name="Mao L."/>
            <person name="Bao G."/>
            <person name="Zhu H."/>
        </authorList>
    </citation>
    <scope>NUCLEOTIDE SEQUENCE [LARGE SCALE GENOMIC DNA]</scope>
    <source>
        <strain evidence="9 10">NL03-T5-1</strain>
    </source>
</reference>